<dbReference type="Proteomes" id="UP000789920">
    <property type="component" value="Unassembled WGS sequence"/>
</dbReference>
<proteinExistence type="predicted"/>
<gene>
    <name evidence="1" type="ORF">RPERSI_LOCUS7239</name>
</gene>
<evidence type="ECO:0000313" key="1">
    <source>
        <dbReference type="EMBL" id="CAG8634487.1"/>
    </source>
</evidence>
<evidence type="ECO:0000313" key="2">
    <source>
        <dbReference type="Proteomes" id="UP000789920"/>
    </source>
</evidence>
<dbReference type="EMBL" id="CAJVQC010012082">
    <property type="protein sequence ID" value="CAG8634487.1"/>
    <property type="molecule type" value="Genomic_DNA"/>
</dbReference>
<accession>A0ACA9N510</accession>
<sequence>MQDTGKDGKDRKSFVSQTYFKLIYYAELYSSNYEDRIEIYNKLLSENSDLTSEEKQSCQDRASRNTEREKELFKRGKPIECNYCNLTRYSTRYCENCIIKYLKSFFGTWTSGCDIIDKFICECQSSSGLPLHIMEWIPFDQFEDLKPFAKGGFATIYTATWKRGSILDFNESEQKFVYQGPQKVALKSLNNSTEPTEKFFEEAKRFIQIRSGDIVNAYGITKIEIPGNCNFAIVMNYFGDGNLRDYLKNNHMILSLEDRVFAIWQIYCEILENKKLAIEYEEKRTIMAFNTNLQQETSYQSQVFDFKFNNSGYFHLSNYFSVKVYDAHKLHKKVSGASGIIDFGQKYSVSDTSGIIDFDPKYSANSGIIDFGQKYS</sequence>
<name>A0ACA9N510_9GLOM</name>
<protein>
    <submittedName>
        <fullName evidence="1">3370_t:CDS:1</fullName>
    </submittedName>
</protein>
<reference evidence="1" key="1">
    <citation type="submission" date="2021-06" db="EMBL/GenBank/DDBJ databases">
        <authorList>
            <person name="Kallberg Y."/>
            <person name="Tangrot J."/>
            <person name="Rosling A."/>
        </authorList>
    </citation>
    <scope>NUCLEOTIDE SEQUENCE</scope>
    <source>
        <strain evidence="1">MA461A</strain>
    </source>
</reference>
<organism evidence="1 2">
    <name type="scientific">Racocetra persica</name>
    <dbReference type="NCBI Taxonomy" id="160502"/>
    <lineage>
        <taxon>Eukaryota</taxon>
        <taxon>Fungi</taxon>
        <taxon>Fungi incertae sedis</taxon>
        <taxon>Mucoromycota</taxon>
        <taxon>Glomeromycotina</taxon>
        <taxon>Glomeromycetes</taxon>
        <taxon>Diversisporales</taxon>
        <taxon>Gigasporaceae</taxon>
        <taxon>Racocetra</taxon>
    </lineage>
</organism>
<feature type="non-terminal residue" evidence="1">
    <location>
        <position position="376"/>
    </location>
</feature>
<keyword evidence="2" id="KW-1185">Reference proteome</keyword>
<comment type="caution">
    <text evidence="1">The sequence shown here is derived from an EMBL/GenBank/DDBJ whole genome shotgun (WGS) entry which is preliminary data.</text>
</comment>